<dbReference type="Gene3D" id="1.10.720.40">
    <property type="match status" value="1"/>
</dbReference>
<organism evidence="4 6">
    <name type="scientific">Rotaria sordida</name>
    <dbReference type="NCBI Taxonomy" id="392033"/>
    <lineage>
        <taxon>Eukaryota</taxon>
        <taxon>Metazoa</taxon>
        <taxon>Spiralia</taxon>
        <taxon>Gnathifera</taxon>
        <taxon>Rotifera</taxon>
        <taxon>Eurotatoria</taxon>
        <taxon>Bdelloidea</taxon>
        <taxon>Philodinida</taxon>
        <taxon>Philodinidae</taxon>
        <taxon>Rotaria</taxon>
    </lineage>
</organism>
<feature type="domain" description="LEM" evidence="3">
    <location>
        <begin position="42"/>
        <end position="86"/>
    </location>
</feature>
<accession>A0A814LTD4</accession>
<dbReference type="Pfam" id="PF03020">
    <property type="entry name" value="LEM"/>
    <property type="match status" value="1"/>
</dbReference>
<name>A0A814LTD4_9BILA</name>
<dbReference type="EMBL" id="CAJNOO010000957">
    <property type="protein sequence ID" value="CAF1069507.1"/>
    <property type="molecule type" value="Genomic_DNA"/>
</dbReference>
<dbReference type="FunFam" id="1.10.720.40:FF:000001">
    <property type="entry name" value="LEM domain containing 2, isoform CRA_a"/>
    <property type="match status" value="1"/>
</dbReference>
<dbReference type="InterPro" id="IPR011015">
    <property type="entry name" value="LEM/LEM-like_dom_sf"/>
</dbReference>
<keyword evidence="2" id="KW-1133">Transmembrane helix</keyword>
<feature type="compositionally biased region" description="Low complexity" evidence="1">
    <location>
        <begin position="147"/>
        <end position="157"/>
    </location>
</feature>
<evidence type="ECO:0000256" key="2">
    <source>
        <dbReference type="SAM" id="Phobius"/>
    </source>
</evidence>
<dbReference type="AlphaFoldDB" id="A0A814LTD4"/>
<dbReference type="OrthoDB" id="6363067at2759"/>
<evidence type="ECO:0000313" key="6">
    <source>
        <dbReference type="Proteomes" id="UP000663882"/>
    </source>
</evidence>
<feature type="compositionally biased region" description="Basic and acidic residues" evidence="1">
    <location>
        <begin position="175"/>
        <end position="201"/>
    </location>
</feature>
<keyword evidence="2" id="KW-0812">Transmembrane</keyword>
<comment type="caution">
    <text evidence="4">The sequence shown here is derived from an EMBL/GenBank/DDBJ whole genome shotgun (WGS) entry which is preliminary data.</text>
</comment>
<protein>
    <recommendedName>
        <fullName evidence="3">LEM domain-containing protein</fullName>
    </recommendedName>
</protein>
<evidence type="ECO:0000256" key="1">
    <source>
        <dbReference type="SAM" id="MobiDB-lite"/>
    </source>
</evidence>
<sequence>MSIKAELQQQLKEIGYELGPFTSKDTLSIIRCLHSVVLTEKNVNVAKLSDLELRTNLIQRGFIVGPITNHTRAIYQRKLLEVLTNQTTNGQDDEFEIDESIYQTEYDINENNTSYPNIFRTKYSSGNSNSDNFQTTEPMIIRHDYKATSSSRNSSKRNTYEESNEIRPRIVTKSNEIKKDITSKKIQDKSTNKNDKLQDKNKNNNGTFVYAAITIIVALVVFFAYLWFEK</sequence>
<dbReference type="SUPFAM" id="SSF63451">
    <property type="entry name" value="LEM domain"/>
    <property type="match status" value="1"/>
</dbReference>
<dbReference type="SMART" id="SM00540">
    <property type="entry name" value="LEM"/>
    <property type="match status" value="1"/>
</dbReference>
<feature type="region of interest" description="Disordered" evidence="1">
    <location>
        <begin position="145"/>
        <end position="201"/>
    </location>
</feature>
<dbReference type="Proteomes" id="UP000663823">
    <property type="component" value="Unassembled WGS sequence"/>
</dbReference>
<gene>
    <name evidence="5" type="ORF">OTI717_LOCUS24425</name>
    <name evidence="4" type="ORF">RFH988_LOCUS17697</name>
</gene>
<proteinExistence type="predicted"/>
<keyword evidence="2" id="KW-0472">Membrane</keyword>
<dbReference type="Proteomes" id="UP000663882">
    <property type="component" value="Unassembled WGS sequence"/>
</dbReference>
<dbReference type="CDD" id="cd12934">
    <property type="entry name" value="LEM"/>
    <property type="match status" value="1"/>
</dbReference>
<dbReference type="InterPro" id="IPR003887">
    <property type="entry name" value="LEM_dom"/>
</dbReference>
<feature type="compositionally biased region" description="Basic and acidic residues" evidence="1">
    <location>
        <begin position="158"/>
        <end position="168"/>
    </location>
</feature>
<dbReference type="EMBL" id="CAJOAX010004614">
    <property type="protein sequence ID" value="CAF3913490.1"/>
    <property type="molecule type" value="Genomic_DNA"/>
</dbReference>
<reference evidence="4" key="1">
    <citation type="submission" date="2021-02" db="EMBL/GenBank/DDBJ databases">
        <authorList>
            <person name="Nowell W R."/>
        </authorList>
    </citation>
    <scope>NUCLEOTIDE SEQUENCE</scope>
</reference>
<dbReference type="PROSITE" id="PS50954">
    <property type="entry name" value="LEM"/>
    <property type="match status" value="1"/>
</dbReference>
<evidence type="ECO:0000313" key="5">
    <source>
        <dbReference type="EMBL" id="CAF3913490.1"/>
    </source>
</evidence>
<evidence type="ECO:0000259" key="3">
    <source>
        <dbReference type="PROSITE" id="PS50954"/>
    </source>
</evidence>
<feature type="transmembrane region" description="Helical" evidence="2">
    <location>
        <begin position="208"/>
        <end position="228"/>
    </location>
</feature>
<evidence type="ECO:0000313" key="4">
    <source>
        <dbReference type="EMBL" id="CAF1069507.1"/>
    </source>
</evidence>